<evidence type="ECO:0000313" key="1">
    <source>
        <dbReference type="EMBL" id="MFN2102965.1"/>
    </source>
</evidence>
<name>A0ABW9KE41_9FIRM</name>
<keyword evidence="2" id="KW-1185">Reference proteome</keyword>
<gene>
    <name evidence="1" type="ORF">ABDJ34_08625</name>
</gene>
<dbReference type="RefSeq" id="WP_412702101.1">
    <property type="nucleotide sequence ID" value="NZ_JBDLBQ010000008.1"/>
</dbReference>
<sequence>MNKKILLVLSFTFLLIAIIGGEKTVSKQIQQELAKNNQEVATSVKFTYTKDGKKVTRELTNAEANELAKLMNEHEKYVKGERLKSIFDNYFTLVGANGKTKVAVSVNIEKDEVVIDDAITEKGATLSKDNELAKQYIKFIENLQQN</sequence>
<evidence type="ECO:0000313" key="2">
    <source>
        <dbReference type="Proteomes" id="UP001634413"/>
    </source>
</evidence>
<organism evidence="1 2">
    <name type="scientific">Finegoldia dalianensis</name>
    <dbReference type="NCBI Taxonomy" id="3145239"/>
    <lineage>
        <taxon>Bacteria</taxon>
        <taxon>Bacillati</taxon>
        <taxon>Bacillota</taxon>
        <taxon>Tissierellia</taxon>
        <taxon>Tissierellales</taxon>
        <taxon>Peptoniphilaceae</taxon>
        <taxon>Finegoldia</taxon>
    </lineage>
</organism>
<evidence type="ECO:0008006" key="3">
    <source>
        <dbReference type="Google" id="ProtNLM"/>
    </source>
</evidence>
<proteinExistence type="predicted"/>
<accession>A0ABW9KE41</accession>
<dbReference type="Proteomes" id="UP001634413">
    <property type="component" value="Unassembled WGS sequence"/>
</dbReference>
<comment type="caution">
    <text evidence="1">The sequence shown here is derived from an EMBL/GenBank/DDBJ whole genome shotgun (WGS) entry which is preliminary data.</text>
</comment>
<reference evidence="1 2" key="1">
    <citation type="journal article" date="2024" name="Anaerobe">
        <title>The identification of Finegoldia dalianensis sp. nov., isolated from the pus of a patient with skin abscess and genomic analysis of the strains belonging to Finegoldia genus.</title>
        <authorList>
            <person name="Li Y."/>
            <person name="Wang Y."/>
            <person name="Xiao D."/>
            <person name="Wang J."/>
            <person name="Jin D."/>
        </authorList>
    </citation>
    <scope>NUCLEOTIDE SEQUENCE [LARGE SCALE GENOMIC DNA]</scope>
    <source>
        <strain evidence="1 2">LY240594</strain>
    </source>
</reference>
<protein>
    <recommendedName>
        <fullName evidence="3">DUF1307 domain-containing protein</fullName>
    </recommendedName>
</protein>
<dbReference type="EMBL" id="JBDLBQ010000008">
    <property type="protein sequence ID" value="MFN2102965.1"/>
    <property type="molecule type" value="Genomic_DNA"/>
</dbReference>